<feature type="chain" id="PRO_5041252062" description="Tail specific protease domain-containing protein" evidence="2">
    <location>
        <begin position="19"/>
        <end position="829"/>
    </location>
</feature>
<dbReference type="SUPFAM" id="SSF52096">
    <property type="entry name" value="ClpP/crotonase"/>
    <property type="match status" value="1"/>
</dbReference>
<feature type="domain" description="CPAF-like PDZ" evidence="4">
    <location>
        <begin position="176"/>
        <end position="294"/>
    </location>
</feature>
<proteinExistence type="predicted"/>
<feature type="compositionally biased region" description="Low complexity" evidence="1">
    <location>
        <begin position="328"/>
        <end position="337"/>
    </location>
</feature>
<evidence type="ECO:0000313" key="5">
    <source>
        <dbReference type="EMBL" id="KAK0614878.1"/>
    </source>
</evidence>
<evidence type="ECO:0000259" key="3">
    <source>
        <dbReference type="Pfam" id="PF03572"/>
    </source>
</evidence>
<reference evidence="5" key="1">
    <citation type="submission" date="2023-06" db="EMBL/GenBank/DDBJ databases">
        <title>Genome-scale phylogeny and comparative genomics of the fungal order Sordariales.</title>
        <authorList>
            <consortium name="Lawrence Berkeley National Laboratory"/>
            <person name="Hensen N."/>
            <person name="Bonometti L."/>
            <person name="Westerberg I."/>
            <person name="Brannstrom I.O."/>
            <person name="Guillou S."/>
            <person name="Cros-Aarteil S."/>
            <person name="Calhoun S."/>
            <person name="Haridas S."/>
            <person name="Kuo A."/>
            <person name="Mondo S."/>
            <person name="Pangilinan J."/>
            <person name="Riley R."/>
            <person name="LaButti K."/>
            <person name="Andreopoulos B."/>
            <person name="Lipzen A."/>
            <person name="Chen C."/>
            <person name="Yanf M."/>
            <person name="Daum C."/>
            <person name="Ng V."/>
            <person name="Clum A."/>
            <person name="Steindorff A."/>
            <person name="Ohm R."/>
            <person name="Martin F."/>
            <person name="Silar P."/>
            <person name="Natvig D."/>
            <person name="Lalanne C."/>
            <person name="Gautier V."/>
            <person name="Ament-velasquez S.L."/>
            <person name="Kruys A."/>
            <person name="Hutchinson M.I."/>
            <person name="Powell A.J."/>
            <person name="Barry K."/>
            <person name="Miller A.N."/>
            <person name="Grigoriev I.V."/>
            <person name="Debuchy R."/>
            <person name="Gladieux P."/>
            <person name="Thoren M.H."/>
            <person name="Johannesson H."/>
        </authorList>
    </citation>
    <scope>NUCLEOTIDE SEQUENCE</scope>
    <source>
        <strain evidence="5">SMH3391-2</strain>
    </source>
</reference>
<dbReference type="PANTHER" id="PTHR37049:SF4">
    <property type="entry name" value="RHODANESE DOMAIN-CONTAINING PROTEIN"/>
    <property type="match status" value="1"/>
</dbReference>
<feature type="compositionally biased region" description="Polar residues" evidence="1">
    <location>
        <begin position="310"/>
        <end position="319"/>
    </location>
</feature>
<keyword evidence="2" id="KW-0732">Signal</keyword>
<evidence type="ECO:0000313" key="6">
    <source>
        <dbReference type="Proteomes" id="UP001174934"/>
    </source>
</evidence>
<dbReference type="GO" id="GO:0006508">
    <property type="term" value="P:proteolysis"/>
    <property type="evidence" value="ECO:0007669"/>
    <property type="project" value="InterPro"/>
</dbReference>
<dbReference type="InterPro" id="IPR029045">
    <property type="entry name" value="ClpP/crotonase-like_dom_sf"/>
</dbReference>
<evidence type="ECO:0000256" key="2">
    <source>
        <dbReference type="SAM" id="SignalP"/>
    </source>
</evidence>
<dbReference type="InterPro" id="IPR056186">
    <property type="entry name" value="PDZ_CPAF-rel"/>
</dbReference>
<dbReference type="EMBL" id="JAULSR010000007">
    <property type="protein sequence ID" value="KAK0614878.1"/>
    <property type="molecule type" value="Genomic_DNA"/>
</dbReference>
<comment type="caution">
    <text evidence="5">The sequence shown here is derived from an EMBL/GenBank/DDBJ whole genome shotgun (WGS) entry which is preliminary data.</text>
</comment>
<dbReference type="Gene3D" id="3.90.226.10">
    <property type="entry name" value="2-enoyl-CoA Hydratase, Chain A, domain 1"/>
    <property type="match status" value="1"/>
</dbReference>
<feature type="domain" description="Tail specific protease" evidence="3">
    <location>
        <begin position="381"/>
        <end position="576"/>
    </location>
</feature>
<feature type="region of interest" description="Disordered" evidence="1">
    <location>
        <begin position="777"/>
        <end position="806"/>
    </location>
</feature>
<protein>
    <recommendedName>
        <fullName evidence="7">Tail specific protease domain-containing protein</fullName>
    </recommendedName>
</protein>
<evidence type="ECO:0000256" key="1">
    <source>
        <dbReference type="SAM" id="MobiDB-lite"/>
    </source>
</evidence>
<accession>A0AA39WGC6</accession>
<sequence length="829" mass="86691">MHFPRAIAALTLVGIASGAPAPAPAPAPKPTSAPSPDIVLRQETSSACAEVSSLSSAASAQATDGALTPGEFSVPPSLALACLESVPVDTEKNIALLDYLLPFISFQSTLGYLKSPPKGYLLPGIDVIGGFVQMREKLKSGGYKSQFDFTTDITKIFNAAADGHFGYTPSLNSVFSFTRSLSIASVSSDGIELAKIYDVGDLQLSSSISDIVSIDDTPIAEFLAAEAARVQCQDPDAQFNLLFSSIPSTASTGGVASPGFQAAAATVPDSHKVEFANGTTKTYPNKASVNRDFTGIDSGSALHTVVELPPSTTSSGAQTSRRDESNSTTTTEAPAATSVVGYPSPRTIHKSAYISGYFLDSHPDTCVLVLYSFAPLETGSPSFNETAELYETRRVFRDFFSACAAAGRTRLIIDVSANGGGIVFQGFELYRNLFPTAKAWSGNRVRAHPATDLYGRLTYNTTPAEYQVLSAWTLDPKTNQRFPSWHDFFGPTAMTAGGRQNETAMAVYDFANPATAVLSTTEPIAHPFIVTGFDPADPAPPQPFKQDNIIVLTDGICASTCTVFTGLMQHEQNIRTVAMGGRPLKAPMQAVGGVKGSQVLQFTNMQEIQIAVLDGTNTTVVSPDLARVLPPTGPAPLQPVDLKGASFNWKNAYAEDKAGADDVPAQFLYEAANCRRFYTAEHLSDIQALWRDVADVAWNNAACAPGSSSANSEGKWTISSDAPGYTDDVVSAQKPYDGPGSLTSEAWLALGRSSGVQTADVDSTTYAIKDGDYTVGSPLPGTDGGKGAGAGTAAGGDGGKKNAAGRGLEASTGSAVAGLVAAVGMLLLL</sequence>
<feature type="region of interest" description="Disordered" evidence="1">
    <location>
        <begin position="307"/>
        <end position="338"/>
    </location>
</feature>
<dbReference type="PANTHER" id="PTHR37049">
    <property type="entry name" value="PEPTIDASE S41 FAMILY PROTEIN"/>
    <property type="match status" value="1"/>
</dbReference>
<evidence type="ECO:0008006" key="7">
    <source>
        <dbReference type="Google" id="ProtNLM"/>
    </source>
</evidence>
<keyword evidence="6" id="KW-1185">Reference proteome</keyword>
<dbReference type="InterPro" id="IPR005151">
    <property type="entry name" value="Tail-specific_protease"/>
</dbReference>
<name>A0AA39WGC6_9PEZI</name>
<dbReference type="Proteomes" id="UP001174934">
    <property type="component" value="Unassembled WGS sequence"/>
</dbReference>
<dbReference type="Pfam" id="PF23658">
    <property type="entry name" value="PDZ_CPAF_rel"/>
    <property type="match status" value="1"/>
</dbReference>
<gene>
    <name evidence="5" type="ORF">B0T17DRAFT_370680</name>
</gene>
<feature type="signal peptide" evidence="2">
    <location>
        <begin position="1"/>
        <end position="18"/>
    </location>
</feature>
<dbReference type="Pfam" id="PF03572">
    <property type="entry name" value="Peptidase_S41"/>
    <property type="match status" value="1"/>
</dbReference>
<feature type="compositionally biased region" description="Gly residues" evidence="1">
    <location>
        <begin position="782"/>
        <end position="797"/>
    </location>
</feature>
<organism evidence="5 6">
    <name type="scientific">Bombardia bombarda</name>
    <dbReference type="NCBI Taxonomy" id="252184"/>
    <lineage>
        <taxon>Eukaryota</taxon>
        <taxon>Fungi</taxon>
        <taxon>Dikarya</taxon>
        <taxon>Ascomycota</taxon>
        <taxon>Pezizomycotina</taxon>
        <taxon>Sordariomycetes</taxon>
        <taxon>Sordariomycetidae</taxon>
        <taxon>Sordariales</taxon>
        <taxon>Lasiosphaeriaceae</taxon>
        <taxon>Bombardia</taxon>
    </lineage>
</organism>
<evidence type="ECO:0000259" key="4">
    <source>
        <dbReference type="Pfam" id="PF23658"/>
    </source>
</evidence>
<dbReference type="GO" id="GO:0008236">
    <property type="term" value="F:serine-type peptidase activity"/>
    <property type="evidence" value="ECO:0007669"/>
    <property type="project" value="InterPro"/>
</dbReference>
<dbReference type="AlphaFoldDB" id="A0AA39WGC6"/>
<dbReference type="InterPro" id="IPR052766">
    <property type="entry name" value="S41A_metabolite_peptidase"/>
</dbReference>